<name>A0A7W6H3B6_9HYPH</name>
<dbReference type="InterPro" id="IPR016181">
    <property type="entry name" value="Acyl_CoA_acyltransferase"/>
</dbReference>
<dbReference type="SUPFAM" id="SSF55729">
    <property type="entry name" value="Acyl-CoA N-acyltransferases (Nat)"/>
    <property type="match status" value="1"/>
</dbReference>
<dbReference type="Pfam" id="PF00583">
    <property type="entry name" value="Acetyltransf_1"/>
    <property type="match status" value="1"/>
</dbReference>
<protein>
    <submittedName>
        <fullName evidence="2">GNAT superfamily N-acetyltransferase</fullName>
    </submittedName>
</protein>
<dbReference type="InterPro" id="IPR041496">
    <property type="entry name" value="YitH/HolE_GNAT"/>
</dbReference>
<dbReference type="EMBL" id="JACIEK010000001">
    <property type="protein sequence ID" value="MBB3996708.1"/>
    <property type="molecule type" value="Genomic_DNA"/>
</dbReference>
<evidence type="ECO:0000259" key="1">
    <source>
        <dbReference type="PROSITE" id="PS51186"/>
    </source>
</evidence>
<comment type="caution">
    <text evidence="2">The sequence shown here is derived from an EMBL/GenBank/DDBJ whole genome shotgun (WGS) entry which is preliminary data.</text>
</comment>
<dbReference type="InterPro" id="IPR000182">
    <property type="entry name" value="GNAT_dom"/>
</dbReference>
<dbReference type="AlphaFoldDB" id="A0A7W6H3B6"/>
<organism evidence="2 3">
    <name type="scientific">Aureimonas pseudogalii</name>
    <dbReference type="NCBI Taxonomy" id="1744844"/>
    <lineage>
        <taxon>Bacteria</taxon>
        <taxon>Pseudomonadati</taxon>
        <taxon>Pseudomonadota</taxon>
        <taxon>Alphaproteobacteria</taxon>
        <taxon>Hyphomicrobiales</taxon>
        <taxon>Aurantimonadaceae</taxon>
        <taxon>Aureimonas</taxon>
    </lineage>
</organism>
<dbReference type="RefSeq" id="WP_183197556.1">
    <property type="nucleotide sequence ID" value="NZ_JACIEK010000001.1"/>
</dbReference>
<dbReference type="PANTHER" id="PTHR47237">
    <property type="entry name" value="SLL0310 PROTEIN"/>
    <property type="match status" value="1"/>
</dbReference>
<dbReference type="PANTHER" id="PTHR47237:SF2">
    <property type="entry name" value="BLL4206 PROTEIN"/>
    <property type="match status" value="1"/>
</dbReference>
<evidence type="ECO:0000313" key="2">
    <source>
        <dbReference type="EMBL" id="MBB3996708.1"/>
    </source>
</evidence>
<proteinExistence type="predicted"/>
<dbReference type="PROSITE" id="PS51186">
    <property type="entry name" value="GNAT"/>
    <property type="match status" value="1"/>
</dbReference>
<evidence type="ECO:0000313" key="3">
    <source>
        <dbReference type="Proteomes" id="UP000542776"/>
    </source>
</evidence>
<reference evidence="2 3" key="1">
    <citation type="submission" date="2020-08" db="EMBL/GenBank/DDBJ databases">
        <title>Genomic Encyclopedia of Type Strains, Phase IV (KMG-IV): sequencing the most valuable type-strain genomes for metagenomic binning, comparative biology and taxonomic classification.</title>
        <authorList>
            <person name="Goeker M."/>
        </authorList>
    </citation>
    <scope>NUCLEOTIDE SEQUENCE [LARGE SCALE GENOMIC DNA]</scope>
    <source>
        <strain evidence="2 3">DSM 102238</strain>
    </source>
</reference>
<keyword evidence="3" id="KW-1185">Reference proteome</keyword>
<dbReference type="GO" id="GO:0016747">
    <property type="term" value="F:acyltransferase activity, transferring groups other than amino-acyl groups"/>
    <property type="evidence" value="ECO:0007669"/>
    <property type="project" value="InterPro"/>
</dbReference>
<dbReference type="Gene3D" id="3.40.630.30">
    <property type="match status" value="1"/>
</dbReference>
<dbReference type="Proteomes" id="UP000542776">
    <property type="component" value="Unassembled WGS sequence"/>
</dbReference>
<dbReference type="InterPro" id="IPR052729">
    <property type="entry name" value="Acyl/Acetyltrans_Enzymes"/>
</dbReference>
<sequence>MEGEIVTKPTILHLDSFELTATDIAEVPIEVLHAHSIGVRWPHRAEDWQFLLKVGRGIVLQDEIGRPVGSAMWFPYERDFATIGMVITSPRLQTFGTARWMMDHVMQDAGPRVFGLNATSAARRLYLSLGFQPEATLYQCHAVAQRPPDGPLPPGAALRSIEASDFPALADLDAQAFGAGRAALLAKLLDVSKGVALVRDGRIEAFALCRRFGRGHVIGPVVASTDADAIAVVRPHAVDKAGRFLRLDTRERDGAFFAFLAECGLSVYDTVTTMALGGNGIGAPKPGIPRTYAVATQALG</sequence>
<gene>
    <name evidence="2" type="ORF">GGR04_000529</name>
</gene>
<keyword evidence="2" id="KW-0808">Transferase</keyword>
<dbReference type="Gene3D" id="3.40.630.90">
    <property type="match status" value="1"/>
</dbReference>
<dbReference type="Pfam" id="PF18014">
    <property type="entry name" value="Acetyltransf_18"/>
    <property type="match status" value="1"/>
</dbReference>
<accession>A0A7W6H3B6</accession>
<feature type="domain" description="N-acetyltransferase" evidence="1">
    <location>
        <begin position="19"/>
        <end position="149"/>
    </location>
</feature>